<dbReference type="Proteomes" id="UP000199548">
    <property type="component" value="Unassembled WGS sequence"/>
</dbReference>
<evidence type="ECO:0000313" key="2">
    <source>
        <dbReference type="Proteomes" id="UP000199548"/>
    </source>
</evidence>
<dbReference type="RefSeq" id="WP_091008855.1">
    <property type="nucleotide sequence ID" value="NZ_CP041743.1"/>
</dbReference>
<protein>
    <submittedName>
        <fullName evidence="1">Uncharacterized protein</fullName>
    </submittedName>
</protein>
<name>A0A1I3E8G6_9BURK</name>
<gene>
    <name evidence="1" type="ORF">SAMN05192543_101736</name>
</gene>
<accession>A0A1I3E8G6</accession>
<keyword evidence="2" id="KW-1185">Reference proteome</keyword>
<dbReference type="OrthoDB" id="9108981at2"/>
<dbReference type="AlphaFoldDB" id="A0A1I3E8G6"/>
<reference evidence="1 2" key="1">
    <citation type="submission" date="2016-10" db="EMBL/GenBank/DDBJ databases">
        <authorList>
            <person name="de Groot N.N."/>
        </authorList>
    </citation>
    <scope>NUCLEOTIDE SEQUENCE [LARGE SCALE GENOMIC DNA]</scope>
    <source>
        <strain evidence="1 2">LMG 23650</strain>
    </source>
</reference>
<proteinExistence type="predicted"/>
<dbReference type="EMBL" id="FOQU01000001">
    <property type="protein sequence ID" value="SFH95254.1"/>
    <property type="molecule type" value="Genomic_DNA"/>
</dbReference>
<sequence length="91" mass="9467">MIQSFEQTIGGEVKAFCASLGEGPTSHNRVIISEADSALTLVVFDASGFFGALKAEIEQPAQLIANAISKAKSEGLIERALSSGEVQEAAL</sequence>
<evidence type="ECO:0000313" key="1">
    <source>
        <dbReference type="EMBL" id="SFH95254.1"/>
    </source>
</evidence>
<organism evidence="1 2">
    <name type="scientific">Paraburkholderia megapolitana</name>
    <dbReference type="NCBI Taxonomy" id="420953"/>
    <lineage>
        <taxon>Bacteria</taxon>
        <taxon>Pseudomonadati</taxon>
        <taxon>Pseudomonadota</taxon>
        <taxon>Betaproteobacteria</taxon>
        <taxon>Burkholderiales</taxon>
        <taxon>Burkholderiaceae</taxon>
        <taxon>Paraburkholderia</taxon>
    </lineage>
</organism>